<accession>A0A2S7VAD5</accession>
<reference evidence="1 2" key="1">
    <citation type="submission" date="2016-12" db="EMBL/GenBank/DDBJ databases">
        <title>Diversity of luminous bacteria.</title>
        <authorList>
            <person name="Yoshizawa S."/>
            <person name="Kogure K."/>
        </authorList>
    </citation>
    <scope>NUCLEOTIDE SEQUENCE [LARGE SCALE GENOMIC DNA]</scope>
    <source>
        <strain evidence="1 2">LC1-200</strain>
        <plasmid evidence="1">p1</plasmid>
    </source>
</reference>
<keyword evidence="1" id="KW-0614">Plasmid</keyword>
<comment type="caution">
    <text evidence="1">The sequence shown here is derived from an EMBL/GenBank/DDBJ whole genome shotgun (WGS) entry which is preliminary data.</text>
</comment>
<organism evidence="1 2">
    <name type="scientific">Photobacterium angustum</name>
    <dbReference type="NCBI Taxonomy" id="661"/>
    <lineage>
        <taxon>Bacteria</taxon>
        <taxon>Pseudomonadati</taxon>
        <taxon>Pseudomonadota</taxon>
        <taxon>Gammaproteobacteria</taxon>
        <taxon>Vibrionales</taxon>
        <taxon>Vibrionaceae</taxon>
        <taxon>Photobacterium</taxon>
    </lineage>
</organism>
<sequence length="242" mass="27581">MLTLTSLQAEESTWPINLPWQQPSEQVPNVKPFELPTLKGESPNFHTAIPAIQAAPKVDPDTIYSVITRCYPEKTKFKIDINLVAGMRSSVDQYDSSDWPEITDHYIGIVGEMPLYSTTEQSREREWEHKRRVATAKQVADFVQALANRNYAYREMGLYLAMEARSQARVKQGLANITEQIGFLEKVAAAQRDILKHEAQVIENRLALISMCDDNTSERVNHYLKKVAYLPPSQSKKQDSQQ</sequence>
<evidence type="ECO:0000313" key="2">
    <source>
        <dbReference type="Proteomes" id="UP000238730"/>
    </source>
</evidence>
<dbReference type="Proteomes" id="UP000238730">
    <property type="component" value="Unassembled WGS sequence"/>
</dbReference>
<protein>
    <submittedName>
        <fullName evidence="1">Uncharacterized protein</fullName>
    </submittedName>
</protein>
<name>A0A2S7VAD5_PHOAN</name>
<proteinExistence type="predicted"/>
<geneLocation type="plasmid" evidence="1">
    <name>p1</name>
</geneLocation>
<evidence type="ECO:0000313" key="1">
    <source>
        <dbReference type="EMBL" id="PQJ58500.1"/>
    </source>
</evidence>
<dbReference type="EMBL" id="MSCJ01000004">
    <property type="protein sequence ID" value="PQJ58500.1"/>
    <property type="molecule type" value="Genomic_DNA"/>
</dbReference>
<gene>
    <name evidence="1" type="ORF">BTO08_22295</name>
</gene>
<dbReference type="AlphaFoldDB" id="A0A2S7VAD5"/>